<dbReference type="CDD" id="cd00090">
    <property type="entry name" value="HTH_ARSR"/>
    <property type="match status" value="1"/>
</dbReference>
<evidence type="ECO:0000259" key="4">
    <source>
        <dbReference type="PROSITE" id="PS50987"/>
    </source>
</evidence>
<dbReference type="GO" id="GO:0003677">
    <property type="term" value="F:DNA binding"/>
    <property type="evidence" value="ECO:0007669"/>
    <property type="project" value="UniProtKB-KW"/>
</dbReference>
<evidence type="ECO:0000256" key="2">
    <source>
        <dbReference type="ARBA" id="ARBA00023125"/>
    </source>
</evidence>
<dbReference type="NCBIfam" id="NF033788">
    <property type="entry name" value="HTH_metalloreg"/>
    <property type="match status" value="1"/>
</dbReference>
<dbReference type="InterPro" id="IPR036388">
    <property type="entry name" value="WH-like_DNA-bd_sf"/>
</dbReference>
<proteinExistence type="predicted"/>
<dbReference type="EMBL" id="UOEK01000387">
    <property type="protein sequence ID" value="VAW07179.1"/>
    <property type="molecule type" value="Genomic_DNA"/>
</dbReference>
<gene>
    <name evidence="5" type="ORF">MNBD_ACTINO02-95</name>
</gene>
<dbReference type="PRINTS" id="PR00778">
    <property type="entry name" value="HTHARSR"/>
</dbReference>
<keyword evidence="3" id="KW-0804">Transcription</keyword>
<dbReference type="SMART" id="SM00418">
    <property type="entry name" value="HTH_ARSR"/>
    <property type="match status" value="1"/>
</dbReference>
<name>A0A3B0T4C3_9ZZZZ</name>
<keyword evidence="2" id="KW-0238">DNA-binding</keyword>
<dbReference type="PANTHER" id="PTHR43132">
    <property type="entry name" value="ARSENICAL RESISTANCE OPERON REPRESSOR ARSR-RELATED"/>
    <property type="match status" value="1"/>
</dbReference>
<dbReference type="GO" id="GO:0003700">
    <property type="term" value="F:DNA-binding transcription factor activity"/>
    <property type="evidence" value="ECO:0007669"/>
    <property type="project" value="InterPro"/>
</dbReference>
<dbReference type="AlphaFoldDB" id="A0A3B0T4C3"/>
<dbReference type="Gene3D" id="1.10.10.10">
    <property type="entry name" value="Winged helix-like DNA-binding domain superfamily/Winged helix DNA-binding domain"/>
    <property type="match status" value="1"/>
</dbReference>
<protein>
    <recommendedName>
        <fullName evidence="4">HTH arsR-type domain-containing protein</fullName>
    </recommendedName>
</protein>
<sequence length="123" mass="13496">MTRTQQASQPVADRCGELCRHEDKIETGVHSVASAGDIPAMAEFYKLLGSTTRLKILFALQHTELCVCDIADVIGLSMPATSQQLKAMRQAAIVTQRIEGREAYYSLTTPELTDAIVELATRE</sequence>
<dbReference type="InterPro" id="IPR036390">
    <property type="entry name" value="WH_DNA-bd_sf"/>
</dbReference>
<dbReference type="InterPro" id="IPR051011">
    <property type="entry name" value="Metal_resp_trans_reg"/>
</dbReference>
<organism evidence="5">
    <name type="scientific">hydrothermal vent metagenome</name>
    <dbReference type="NCBI Taxonomy" id="652676"/>
    <lineage>
        <taxon>unclassified sequences</taxon>
        <taxon>metagenomes</taxon>
        <taxon>ecological metagenomes</taxon>
    </lineage>
</organism>
<accession>A0A3B0T4C3</accession>
<evidence type="ECO:0000256" key="1">
    <source>
        <dbReference type="ARBA" id="ARBA00023015"/>
    </source>
</evidence>
<dbReference type="SUPFAM" id="SSF46785">
    <property type="entry name" value="Winged helix' DNA-binding domain"/>
    <property type="match status" value="1"/>
</dbReference>
<reference evidence="5" key="1">
    <citation type="submission" date="2018-06" db="EMBL/GenBank/DDBJ databases">
        <authorList>
            <person name="Zhirakovskaya E."/>
        </authorList>
    </citation>
    <scope>NUCLEOTIDE SEQUENCE</scope>
</reference>
<dbReference type="InterPro" id="IPR001845">
    <property type="entry name" value="HTH_ArsR_DNA-bd_dom"/>
</dbReference>
<dbReference type="PANTHER" id="PTHR43132:SF6">
    <property type="entry name" value="HTH-TYPE TRANSCRIPTIONAL REPRESSOR CZRA"/>
    <property type="match status" value="1"/>
</dbReference>
<evidence type="ECO:0000313" key="5">
    <source>
        <dbReference type="EMBL" id="VAW07179.1"/>
    </source>
</evidence>
<dbReference type="PROSITE" id="PS50987">
    <property type="entry name" value="HTH_ARSR_2"/>
    <property type="match status" value="1"/>
</dbReference>
<dbReference type="InterPro" id="IPR011991">
    <property type="entry name" value="ArsR-like_HTH"/>
</dbReference>
<dbReference type="Pfam" id="PF01022">
    <property type="entry name" value="HTH_5"/>
    <property type="match status" value="1"/>
</dbReference>
<keyword evidence="1" id="KW-0805">Transcription regulation</keyword>
<evidence type="ECO:0000256" key="3">
    <source>
        <dbReference type="ARBA" id="ARBA00023163"/>
    </source>
</evidence>
<feature type="domain" description="HTH arsR-type" evidence="4">
    <location>
        <begin position="33"/>
        <end position="123"/>
    </location>
</feature>